<proteinExistence type="predicted"/>
<protein>
    <submittedName>
        <fullName evidence="1">Uncharacterized protein</fullName>
    </submittedName>
</protein>
<name>A0A4Y7LEB5_PAPSO</name>
<accession>A0A4Y7LEB5</accession>
<sequence length="80" mass="8517">MSTSVALDCVLAEKLWDICTPTGSATMSGPLSCKMRCLRTRSAKRMLASSGETANGLWFAAGPKIVPTYEASSYLIAVNQ</sequence>
<gene>
    <name evidence="1" type="ORF">C5167_046362</name>
</gene>
<organism evidence="1 2">
    <name type="scientific">Papaver somniferum</name>
    <name type="common">Opium poppy</name>
    <dbReference type="NCBI Taxonomy" id="3469"/>
    <lineage>
        <taxon>Eukaryota</taxon>
        <taxon>Viridiplantae</taxon>
        <taxon>Streptophyta</taxon>
        <taxon>Embryophyta</taxon>
        <taxon>Tracheophyta</taxon>
        <taxon>Spermatophyta</taxon>
        <taxon>Magnoliopsida</taxon>
        <taxon>Ranunculales</taxon>
        <taxon>Papaveraceae</taxon>
        <taxon>Papaveroideae</taxon>
        <taxon>Papaver</taxon>
    </lineage>
</organism>
<dbReference type="Gramene" id="RZC83576">
    <property type="protein sequence ID" value="RZC83576"/>
    <property type="gene ID" value="C5167_046362"/>
</dbReference>
<evidence type="ECO:0000313" key="2">
    <source>
        <dbReference type="Proteomes" id="UP000316621"/>
    </source>
</evidence>
<dbReference type="Proteomes" id="UP000316621">
    <property type="component" value="Chromosome 11"/>
</dbReference>
<evidence type="ECO:0000313" key="1">
    <source>
        <dbReference type="EMBL" id="RZC83576.1"/>
    </source>
</evidence>
<dbReference type="AlphaFoldDB" id="A0A4Y7LEB5"/>
<reference evidence="1 2" key="1">
    <citation type="journal article" date="2018" name="Science">
        <title>The opium poppy genome and morphinan production.</title>
        <authorList>
            <person name="Guo L."/>
            <person name="Winzer T."/>
            <person name="Yang X."/>
            <person name="Li Y."/>
            <person name="Ning Z."/>
            <person name="He Z."/>
            <person name="Teodor R."/>
            <person name="Lu Y."/>
            <person name="Bowser T.A."/>
            <person name="Graham I.A."/>
            <person name="Ye K."/>
        </authorList>
    </citation>
    <scope>NUCLEOTIDE SEQUENCE [LARGE SCALE GENOMIC DNA]</scope>
    <source>
        <strain evidence="2">cv. HN1</strain>
        <tissue evidence="1">Leaves</tissue>
    </source>
</reference>
<dbReference type="EMBL" id="CM010725">
    <property type="protein sequence ID" value="RZC83576.1"/>
    <property type="molecule type" value="Genomic_DNA"/>
</dbReference>
<keyword evidence="2" id="KW-1185">Reference proteome</keyword>